<dbReference type="Proteomes" id="UP001172386">
    <property type="component" value="Unassembled WGS sequence"/>
</dbReference>
<protein>
    <submittedName>
        <fullName evidence="1">Uncharacterized protein</fullName>
    </submittedName>
</protein>
<proteinExistence type="predicted"/>
<accession>A0ACC3A4U1</accession>
<dbReference type="EMBL" id="JAPDRQ010000098">
    <property type="protein sequence ID" value="KAJ9655379.1"/>
    <property type="molecule type" value="Genomic_DNA"/>
</dbReference>
<name>A0ACC3A4U1_9EURO</name>
<comment type="caution">
    <text evidence="1">The sequence shown here is derived from an EMBL/GenBank/DDBJ whole genome shotgun (WGS) entry which is preliminary data.</text>
</comment>
<reference evidence="1" key="1">
    <citation type="submission" date="2022-10" db="EMBL/GenBank/DDBJ databases">
        <title>Culturing micro-colonial fungi from biological soil crusts in the Mojave desert and describing Neophaeococcomyces mojavensis, and introducing the new genera and species Taxawa tesnikishii.</title>
        <authorList>
            <person name="Kurbessoian T."/>
            <person name="Stajich J.E."/>
        </authorList>
    </citation>
    <scope>NUCLEOTIDE SEQUENCE</scope>
    <source>
        <strain evidence="1">JES_112</strain>
    </source>
</reference>
<evidence type="ECO:0000313" key="1">
    <source>
        <dbReference type="EMBL" id="KAJ9655379.1"/>
    </source>
</evidence>
<gene>
    <name evidence="1" type="ORF">H2198_005753</name>
</gene>
<keyword evidence="2" id="KW-1185">Reference proteome</keyword>
<sequence length="622" mass="70567">MTEPQFKQYQPGIATYARRRTAHEWDQYRQLLTDLHNQQVSRRLMLEELAKHDFQPTVGQMVTQMRKWGLMVHATSCGRNLTDSESVPADSDEPVLKSSVSQEEAILDKGNIQDLVILLPAADTLNGQVAQNTRTPQQDTHETTLHTETDDSVLRNPANTSQSTSTKASSSSAPTLLGGGLTDPLVQQRLVARMQAAASALKPFKQSKDLYLSLLRQCDKFDSTKYIVALLNVLTIFKGFELDSWIRTLLIDATKFYLKLVARPDVKNGCAEAILYELATSYALAMGEELKVPSAGRNPTTRISWRETLMPPSLNLYSHTNSCKSVFEIFPQPGDSVDEVREKKEDILGFMTASRDYLLSECVFSLSAILKALKSWQTDLRFDVHTSPGLSMAEALRLANYVANFDGLPIFQYFYWRNDQKYLISDDRFLDVLIRSSIEALRPDNGFFAMELLQSTEVINKLLKFCWICNVEAPMAGQHGLHYGICRAEKLWEHLDKSIYDFDEGRSWLERQSFLRRRKWPQFKDEPEDDAMSIATASSENSLTKLRAIALRLYLRGSGSSFASSKSSNSNFSGHMSVDSWRLQTIEDVDESTEIEPMTREERKQHDETAFQNIQELTQGII</sequence>
<evidence type="ECO:0000313" key="2">
    <source>
        <dbReference type="Proteomes" id="UP001172386"/>
    </source>
</evidence>
<organism evidence="1 2">
    <name type="scientific">Neophaeococcomyces mojaviensis</name>
    <dbReference type="NCBI Taxonomy" id="3383035"/>
    <lineage>
        <taxon>Eukaryota</taxon>
        <taxon>Fungi</taxon>
        <taxon>Dikarya</taxon>
        <taxon>Ascomycota</taxon>
        <taxon>Pezizomycotina</taxon>
        <taxon>Eurotiomycetes</taxon>
        <taxon>Chaetothyriomycetidae</taxon>
        <taxon>Chaetothyriales</taxon>
        <taxon>Chaetothyriales incertae sedis</taxon>
        <taxon>Neophaeococcomyces</taxon>
    </lineage>
</organism>